<protein>
    <recommendedName>
        <fullName evidence="1">Amidase domain-containing protein</fullName>
    </recommendedName>
</protein>
<accession>A0A1E8FBL1</accession>
<dbReference type="OrthoDB" id="9811471at2"/>
<gene>
    <name evidence="2" type="ORF">BFC17_03370</name>
</gene>
<dbReference type="Gene3D" id="3.90.1300.10">
    <property type="entry name" value="Amidase signature (AS) domain"/>
    <property type="match status" value="1"/>
</dbReference>
<dbReference type="InterPro" id="IPR023631">
    <property type="entry name" value="Amidase_dom"/>
</dbReference>
<dbReference type="AlphaFoldDB" id="A0A1E8FBL1"/>
<comment type="caution">
    <text evidence="2">The sequence shown here is derived from an EMBL/GenBank/DDBJ whole genome shotgun (WGS) entry which is preliminary data.</text>
</comment>
<name>A0A1E8FBL1_9ALTE</name>
<dbReference type="PANTHER" id="PTHR11895:SF67">
    <property type="entry name" value="AMIDASE DOMAIN-CONTAINING PROTEIN"/>
    <property type="match status" value="1"/>
</dbReference>
<dbReference type="Proteomes" id="UP000176037">
    <property type="component" value="Unassembled WGS sequence"/>
</dbReference>
<dbReference type="InterPro" id="IPR036928">
    <property type="entry name" value="AS_sf"/>
</dbReference>
<evidence type="ECO:0000259" key="1">
    <source>
        <dbReference type="Pfam" id="PF01425"/>
    </source>
</evidence>
<dbReference type="SUPFAM" id="SSF75304">
    <property type="entry name" value="Amidase signature (AS) enzymes"/>
    <property type="match status" value="1"/>
</dbReference>
<dbReference type="InterPro" id="IPR000120">
    <property type="entry name" value="Amidase"/>
</dbReference>
<dbReference type="Pfam" id="PF01425">
    <property type="entry name" value="Amidase"/>
    <property type="match status" value="1"/>
</dbReference>
<dbReference type="STRING" id="1856405.BFC17_03370"/>
<dbReference type="EMBL" id="MJIC01000015">
    <property type="protein sequence ID" value="OFI33314.1"/>
    <property type="molecule type" value="Genomic_DNA"/>
</dbReference>
<dbReference type="GO" id="GO:0003824">
    <property type="term" value="F:catalytic activity"/>
    <property type="evidence" value="ECO:0007669"/>
    <property type="project" value="InterPro"/>
</dbReference>
<keyword evidence="3" id="KW-1185">Reference proteome</keyword>
<organism evidence="2 3">
    <name type="scientific">Alteromonas lipolytica</name>
    <dbReference type="NCBI Taxonomy" id="1856405"/>
    <lineage>
        <taxon>Bacteria</taxon>
        <taxon>Pseudomonadati</taxon>
        <taxon>Pseudomonadota</taxon>
        <taxon>Gammaproteobacteria</taxon>
        <taxon>Alteromonadales</taxon>
        <taxon>Alteromonadaceae</taxon>
        <taxon>Alteromonas/Salinimonas group</taxon>
        <taxon>Alteromonas</taxon>
    </lineage>
</organism>
<dbReference type="RefSeq" id="WP_070177690.1">
    <property type="nucleotide sequence ID" value="NZ_BMJR01000002.1"/>
</dbReference>
<evidence type="ECO:0000313" key="2">
    <source>
        <dbReference type="EMBL" id="OFI33314.1"/>
    </source>
</evidence>
<dbReference type="PANTHER" id="PTHR11895">
    <property type="entry name" value="TRANSAMIDASE"/>
    <property type="match status" value="1"/>
</dbReference>
<proteinExistence type="predicted"/>
<reference evidence="2 3" key="1">
    <citation type="submission" date="2016-09" db="EMBL/GenBank/DDBJ databases">
        <title>Alteromonas lipolytica, a new species isolated from sea water.</title>
        <authorList>
            <person name="Wu Y.-H."/>
            <person name="Cheng H."/>
            <person name="Xu X.-W."/>
        </authorList>
    </citation>
    <scope>NUCLEOTIDE SEQUENCE [LARGE SCALE GENOMIC DNA]</scope>
    <source>
        <strain evidence="2 3">JW12</strain>
    </source>
</reference>
<sequence>MTTEQRALLLKQDATTQAKALVSGDITASDLLELALAAISEQSALNCFIHIDSEQAKAAAAQSDARYAKGKPLSAVDGLIVAVKDNIDVAGMPTTAATNTVLHQPDTDAPVIAALRAAGAIILGKLNMDELALGTGHNYPHHGQCYNPNYPELVPGGSSGGSGAAVAAGLCSMALGTDTMGSVRIPAACNGLVGLKPTYLAISNEGSVPCSQALDHIGPLCRSLRDLDLWLPVLYSATNWQHRSESHPVPYLPQRPKNPALSIVVVSNLTELVKTSEDVVSAYQHITEQLQQDGYRVIKQRLDFNPGKLRRAGLITVEADITSALSTFGANTETDVSRGVQSMLGWLAKQPPHMVSDAHNSLRTIGNALRAWLCNNDVLLLPTISEPVPKVTDAPPAGFADLTSLANAAGMPAISIPIGRDSLRRPMAIQLLAQPGHDASLLAAAKQLQPLLTV</sequence>
<evidence type="ECO:0000313" key="3">
    <source>
        <dbReference type="Proteomes" id="UP000176037"/>
    </source>
</evidence>
<feature type="domain" description="Amidase" evidence="1">
    <location>
        <begin position="31"/>
        <end position="442"/>
    </location>
</feature>